<sequence>MSANPNDSTTPVRRVLGSDDLDHIFCAIRAATGTGHLLNTVLAALYVALTGKPGDGDAGMTASGVHPDRYAIPTSQWQAITTAITNRAQAWGTAAEVALELAMNLMPTQYADPAVPAPNFALPDYRPNEYRLTLTRDAVDVISACELHLERLRAFYGPASDIYQTAMHSWHRNLTSLLTMNTGGHTTVSRDGDLSLFIRAANGLVFALIFHGATRRCTGKGCAALIDDDGATRPAGTGAAVRVHKHIPTYPVGAPRPGTWTFHS</sequence>
<dbReference type="Proteomes" id="UP000612585">
    <property type="component" value="Unassembled WGS sequence"/>
</dbReference>
<organism evidence="1 2">
    <name type="scientific">Virgisporangium aurantiacum</name>
    <dbReference type="NCBI Taxonomy" id="175570"/>
    <lineage>
        <taxon>Bacteria</taxon>
        <taxon>Bacillati</taxon>
        <taxon>Actinomycetota</taxon>
        <taxon>Actinomycetes</taxon>
        <taxon>Micromonosporales</taxon>
        <taxon>Micromonosporaceae</taxon>
        <taxon>Virgisporangium</taxon>
    </lineage>
</organism>
<evidence type="ECO:0000313" key="1">
    <source>
        <dbReference type="EMBL" id="GIJ64371.1"/>
    </source>
</evidence>
<gene>
    <name evidence="1" type="ORF">Vau01_118870</name>
</gene>
<comment type="caution">
    <text evidence="1">The sequence shown here is derived from an EMBL/GenBank/DDBJ whole genome shotgun (WGS) entry which is preliminary data.</text>
</comment>
<dbReference type="EMBL" id="BOPG01000115">
    <property type="protein sequence ID" value="GIJ64371.1"/>
    <property type="molecule type" value="Genomic_DNA"/>
</dbReference>
<accession>A0A8J3ZMP7</accession>
<protein>
    <submittedName>
        <fullName evidence="1">Uncharacterized protein</fullName>
    </submittedName>
</protein>
<evidence type="ECO:0000313" key="2">
    <source>
        <dbReference type="Proteomes" id="UP000612585"/>
    </source>
</evidence>
<reference evidence="1" key="1">
    <citation type="submission" date="2021-01" db="EMBL/GenBank/DDBJ databases">
        <title>Whole genome shotgun sequence of Virgisporangium aurantiacum NBRC 16421.</title>
        <authorList>
            <person name="Komaki H."/>
            <person name="Tamura T."/>
        </authorList>
    </citation>
    <scope>NUCLEOTIDE SEQUENCE</scope>
    <source>
        <strain evidence="1">NBRC 16421</strain>
    </source>
</reference>
<keyword evidence="2" id="KW-1185">Reference proteome</keyword>
<dbReference type="RefSeq" id="WP_204012796.1">
    <property type="nucleotide sequence ID" value="NZ_BOPG01000115.1"/>
</dbReference>
<dbReference type="AlphaFoldDB" id="A0A8J3ZMP7"/>
<proteinExistence type="predicted"/>
<name>A0A8J3ZMP7_9ACTN</name>